<evidence type="ECO:0000259" key="4">
    <source>
        <dbReference type="PROSITE" id="PS50987"/>
    </source>
</evidence>
<dbReference type="AlphaFoldDB" id="A0A1H2R9E6"/>
<dbReference type="InterPro" id="IPR036388">
    <property type="entry name" value="WH-like_DNA-bd_sf"/>
</dbReference>
<evidence type="ECO:0000256" key="2">
    <source>
        <dbReference type="ARBA" id="ARBA00023125"/>
    </source>
</evidence>
<dbReference type="InterPro" id="IPR036390">
    <property type="entry name" value="WH_DNA-bd_sf"/>
</dbReference>
<organism evidence="5 6">
    <name type="scientific">Sulfitobacter pontiacus</name>
    <dbReference type="NCBI Taxonomy" id="60137"/>
    <lineage>
        <taxon>Bacteria</taxon>
        <taxon>Pseudomonadati</taxon>
        <taxon>Pseudomonadota</taxon>
        <taxon>Alphaproteobacteria</taxon>
        <taxon>Rhodobacterales</taxon>
        <taxon>Roseobacteraceae</taxon>
        <taxon>Sulfitobacter</taxon>
    </lineage>
</organism>
<dbReference type="PANTHER" id="PTHR43132:SF2">
    <property type="entry name" value="ARSENICAL RESISTANCE OPERON REPRESSOR ARSR-RELATED"/>
    <property type="match status" value="1"/>
</dbReference>
<name>A0A1H2R9E6_9RHOB</name>
<dbReference type="Gene3D" id="1.10.10.10">
    <property type="entry name" value="Winged helix-like DNA-binding domain superfamily/Winged helix DNA-binding domain"/>
    <property type="match status" value="1"/>
</dbReference>
<dbReference type="CDD" id="cd00090">
    <property type="entry name" value="HTH_ARSR"/>
    <property type="match status" value="1"/>
</dbReference>
<evidence type="ECO:0000256" key="1">
    <source>
        <dbReference type="ARBA" id="ARBA00023015"/>
    </source>
</evidence>
<dbReference type="InterPro" id="IPR001845">
    <property type="entry name" value="HTH_ArsR_DNA-bd_dom"/>
</dbReference>
<dbReference type="SMART" id="SM00418">
    <property type="entry name" value="HTH_ARSR"/>
    <property type="match status" value="1"/>
</dbReference>
<dbReference type="InterPro" id="IPR051011">
    <property type="entry name" value="Metal_resp_trans_reg"/>
</dbReference>
<keyword evidence="1" id="KW-0805">Transcription regulation</keyword>
<dbReference type="EMBL" id="FNNB01000001">
    <property type="protein sequence ID" value="SDW16093.1"/>
    <property type="molecule type" value="Genomic_DNA"/>
</dbReference>
<reference evidence="6" key="1">
    <citation type="submission" date="2016-10" db="EMBL/GenBank/DDBJ databases">
        <authorList>
            <person name="Varghese N."/>
            <person name="Submissions S."/>
        </authorList>
    </citation>
    <scope>NUCLEOTIDE SEQUENCE [LARGE SCALE GENOMIC DNA]</scope>
    <source>
        <strain evidence="6">DSM 10014</strain>
    </source>
</reference>
<dbReference type="Proteomes" id="UP000183076">
    <property type="component" value="Unassembled WGS sequence"/>
</dbReference>
<keyword evidence="2" id="KW-0238">DNA-binding</keyword>
<accession>A0A1H2R9E6</accession>
<dbReference type="GO" id="GO:0003677">
    <property type="term" value="F:DNA binding"/>
    <property type="evidence" value="ECO:0007669"/>
    <property type="project" value="UniProtKB-KW"/>
</dbReference>
<protein>
    <submittedName>
        <fullName evidence="5">Transcriptional regulator, ArsR family</fullName>
    </submittedName>
</protein>
<feature type="domain" description="HTH arsR-type" evidence="4">
    <location>
        <begin position="31"/>
        <end position="128"/>
    </location>
</feature>
<dbReference type="InterPro" id="IPR011991">
    <property type="entry name" value="ArsR-like_HTH"/>
</dbReference>
<dbReference type="NCBIfam" id="NF033788">
    <property type="entry name" value="HTH_metalloreg"/>
    <property type="match status" value="1"/>
</dbReference>
<gene>
    <name evidence="5" type="ORF">SAMN04488041_101434</name>
</gene>
<dbReference type="PROSITE" id="PS50987">
    <property type="entry name" value="HTH_ARSR_2"/>
    <property type="match status" value="1"/>
</dbReference>
<evidence type="ECO:0000256" key="3">
    <source>
        <dbReference type="ARBA" id="ARBA00023163"/>
    </source>
</evidence>
<evidence type="ECO:0000313" key="5">
    <source>
        <dbReference type="EMBL" id="SDW16093.1"/>
    </source>
</evidence>
<dbReference type="STRING" id="60137.SAMN04488041_101434"/>
<keyword evidence="3" id="KW-0804">Transcription</keyword>
<evidence type="ECO:0000313" key="6">
    <source>
        <dbReference type="Proteomes" id="UP000183076"/>
    </source>
</evidence>
<dbReference type="Pfam" id="PF12840">
    <property type="entry name" value="HTH_20"/>
    <property type="match status" value="1"/>
</dbReference>
<dbReference type="SUPFAM" id="SSF46785">
    <property type="entry name" value="Winged helix' DNA-binding domain"/>
    <property type="match status" value="1"/>
</dbReference>
<dbReference type="PANTHER" id="PTHR43132">
    <property type="entry name" value="ARSENICAL RESISTANCE OPERON REPRESSOR ARSR-RELATED"/>
    <property type="match status" value="1"/>
</dbReference>
<sequence>MVSSTHFETFRNELDTTNHFYISKNMKMNPASPHDLALAAARFAALGSEQRLQVLRLLVRAGPDGLTIGTLGDRAGITGSTLTHHLKLLVAAGLVRQQRQGRSTICAAVSHDAVQDLTEFLMTECCADAAVPCPDHPHG</sequence>
<dbReference type="PRINTS" id="PR00778">
    <property type="entry name" value="HTHARSR"/>
</dbReference>
<proteinExistence type="predicted"/>
<dbReference type="GO" id="GO:0003700">
    <property type="term" value="F:DNA-binding transcription factor activity"/>
    <property type="evidence" value="ECO:0007669"/>
    <property type="project" value="InterPro"/>
</dbReference>